<dbReference type="Proteomes" id="UP001152798">
    <property type="component" value="Chromosome 6"/>
</dbReference>
<reference evidence="2" key="1">
    <citation type="submission" date="2022-01" db="EMBL/GenBank/DDBJ databases">
        <authorList>
            <person name="King R."/>
        </authorList>
    </citation>
    <scope>NUCLEOTIDE SEQUENCE</scope>
</reference>
<gene>
    <name evidence="2" type="ORF">NEZAVI_LOCUS13597</name>
</gene>
<protein>
    <submittedName>
        <fullName evidence="2">Uncharacterized protein</fullName>
    </submittedName>
</protein>
<dbReference type="EMBL" id="OV725082">
    <property type="protein sequence ID" value="CAH1405366.1"/>
    <property type="molecule type" value="Genomic_DNA"/>
</dbReference>
<proteinExistence type="predicted"/>
<feature type="region of interest" description="Disordered" evidence="1">
    <location>
        <begin position="74"/>
        <end position="93"/>
    </location>
</feature>
<keyword evidence="3" id="KW-1185">Reference proteome</keyword>
<evidence type="ECO:0000256" key="1">
    <source>
        <dbReference type="SAM" id="MobiDB-lite"/>
    </source>
</evidence>
<organism evidence="2 3">
    <name type="scientific">Nezara viridula</name>
    <name type="common">Southern green stink bug</name>
    <name type="synonym">Cimex viridulus</name>
    <dbReference type="NCBI Taxonomy" id="85310"/>
    <lineage>
        <taxon>Eukaryota</taxon>
        <taxon>Metazoa</taxon>
        <taxon>Ecdysozoa</taxon>
        <taxon>Arthropoda</taxon>
        <taxon>Hexapoda</taxon>
        <taxon>Insecta</taxon>
        <taxon>Pterygota</taxon>
        <taxon>Neoptera</taxon>
        <taxon>Paraneoptera</taxon>
        <taxon>Hemiptera</taxon>
        <taxon>Heteroptera</taxon>
        <taxon>Panheteroptera</taxon>
        <taxon>Pentatomomorpha</taxon>
        <taxon>Pentatomoidea</taxon>
        <taxon>Pentatomidae</taxon>
        <taxon>Pentatominae</taxon>
        <taxon>Nezara</taxon>
    </lineage>
</organism>
<name>A0A9P0HPY9_NEZVI</name>
<dbReference type="AlphaFoldDB" id="A0A9P0HPY9"/>
<sequence length="128" mass="14940">MRRSESVPIRCEMMNKWDTNRIHTLLFAKGHKPPLWLIGECANVCDAEMIDVSQRMEKRNFKENERQLECTVEITATQSPSSDQRRKSSLVSSKTPDIKRVFYNKQAQDWTYQTDPSPPTSWLTSTNM</sequence>
<feature type="region of interest" description="Disordered" evidence="1">
    <location>
        <begin position="109"/>
        <end position="128"/>
    </location>
</feature>
<evidence type="ECO:0000313" key="3">
    <source>
        <dbReference type="Proteomes" id="UP001152798"/>
    </source>
</evidence>
<accession>A0A9P0HPY9</accession>
<evidence type="ECO:0000313" key="2">
    <source>
        <dbReference type="EMBL" id="CAH1405366.1"/>
    </source>
</evidence>